<keyword evidence="2" id="KW-1185">Reference proteome</keyword>
<reference evidence="2" key="1">
    <citation type="journal article" date="2019" name="Int. J. Syst. Evol. Microbiol.">
        <title>The Global Catalogue of Microorganisms (GCM) 10K type strain sequencing project: providing services to taxonomists for standard genome sequencing and annotation.</title>
        <authorList>
            <consortium name="The Broad Institute Genomics Platform"/>
            <consortium name="The Broad Institute Genome Sequencing Center for Infectious Disease"/>
            <person name="Wu L."/>
            <person name="Ma J."/>
        </authorList>
    </citation>
    <scope>NUCLEOTIDE SEQUENCE [LARGE SCALE GENOMIC DNA]</scope>
    <source>
        <strain evidence="2">KCTC 42217</strain>
    </source>
</reference>
<dbReference type="Gene3D" id="1.20.1440.60">
    <property type="entry name" value="23S rRNA-intervening sequence"/>
    <property type="match status" value="1"/>
</dbReference>
<dbReference type="EMBL" id="JBHUHZ010000001">
    <property type="protein sequence ID" value="MFD2161904.1"/>
    <property type="molecule type" value="Genomic_DNA"/>
</dbReference>
<dbReference type="NCBIfam" id="TIGR02436">
    <property type="entry name" value="four helix bundle protein"/>
    <property type="match status" value="1"/>
</dbReference>
<dbReference type="Pfam" id="PF05635">
    <property type="entry name" value="23S_rRNA_IVP"/>
    <property type="match status" value="1"/>
</dbReference>
<dbReference type="Proteomes" id="UP001597387">
    <property type="component" value="Unassembled WGS sequence"/>
</dbReference>
<dbReference type="InterPro" id="IPR036583">
    <property type="entry name" value="23S_rRNA_IVS_sf"/>
</dbReference>
<dbReference type="PANTHER" id="PTHR38471:SF2">
    <property type="entry name" value="FOUR HELIX BUNDLE PROTEIN"/>
    <property type="match status" value="1"/>
</dbReference>
<dbReference type="PANTHER" id="PTHR38471">
    <property type="entry name" value="FOUR HELIX BUNDLE PROTEIN"/>
    <property type="match status" value="1"/>
</dbReference>
<gene>
    <name evidence="1" type="ORF">ACFSJU_05825</name>
</gene>
<organism evidence="1 2">
    <name type="scientific">Paradesertivirga mongoliensis</name>
    <dbReference type="NCBI Taxonomy" id="2100740"/>
    <lineage>
        <taxon>Bacteria</taxon>
        <taxon>Pseudomonadati</taxon>
        <taxon>Bacteroidota</taxon>
        <taxon>Sphingobacteriia</taxon>
        <taxon>Sphingobacteriales</taxon>
        <taxon>Sphingobacteriaceae</taxon>
        <taxon>Paradesertivirga</taxon>
    </lineage>
</organism>
<dbReference type="PIRSF" id="PIRSF035652">
    <property type="entry name" value="CHP02436"/>
    <property type="match status" value="1"/>
</dbReference>
<protein>
    <submittedName>
        <fullName evidence="1">Four helix bundle protein</fullName>
    </submittedName>
</protein>
<dbReference type="InterPro" id="IPR012657">
    <property type="entry name" value="23S_rRNA-intervening_sequence"/>
</dbReference>
<sequence>MSDKPFDIKERSYNFSKEIIQFVGQSQFDRIYYSLFDQVLRSGTSIGANVEEGKSGSSKKDFRNFYVISLKSANETKYWLKLIKETKVSKVPEEKQLELITEAGELSKIIASIIINLDRN</sequence>
<proteinExistence type="predicted"/>
<dbReference type="RefSeq" id="WP_255898330.1">
    <property type="nucleotide sequence ID" value="NZ_JAFMZO010000001.1"/>
</dbReference>
<evidence type="ECO:0000313" key="1">
    <source>
        <dbReference type="EMBL" id="MFD2161904.1"/>
    </source>
</evidence>
<name>A0ABW4ZJR6_9SPHI</name>
<evidence type="ECO:0000313" key="2">
    <source>
        <dbReference type="Proteomes" id="UP001597387"/>
    </source>
</evidence>
<comment type="caution">
    <text evidence="1">The sequence shown here is derived from an EMBL/GenBank/DDBJ whole genome shotgun (WGS) entry which is preliminary data.</text>
</comment>
<accession>A0ABW4ZJR6</accession>
<dbReference type="SUPFAM" id="SSF158446">
    <property type="entry name" value="IVS-encoded protein-like"/>
    <property type="match status" value="1"/>
</dbReference>